<dbReference type="Proteomes" id="UP000596351">
    <property type="component" value="Chromosome"/>
</dbReference>
<sequence>MRPPPHRLLPHVREADILGRKAFEFLSKNHLDLSPDNFELVHAVMTGRDKALRADFLALPKPVGQAALSILAQRFLPRRPMVSALKTTSEQAVGALEDLRKLLEGGTVTVAGSSDDGEDPMAALDVQLETCLDALQAVCKLVTAEPVEVAGQDHLTAQLSFGLPGYSALVQRLDDVFKEGMPEEGLSLMLCRIEGLEPLSRSGLVKVSDYMKNTLARFTHRLIAKNDAAYWTAPDELGLLIGASSETYLAQLGEKVSRVVADAEAIARKSIKSMPKLACRFGCARTDRPVPVAQLYGAARQSLQRAELTESLVPVFTGVSLDASTLRRYEALYGRRHRG</sequence>
<evidence type="ECO:0000313" key="2">
    <source>
        <dbReference type="Proteomes" id="UP000596351"/>
    </source>
</evidence>
<dbReference type="RefSeq" id="WP_203016942.1">
    <property type="nucleotide sequence ID" value="NZ_CP032405.1"/>
</dbReference>
<organism evidence="1 2">
    <name type="scientific">Rhizobium rosettiformans</name>
    <dbReference type="NCBI Taxonomy" id="1368430"/>
    <lineage>
        <taxon>Bacteria</taxon>
        <taxon>Pseudomonadati</taxon>
        <taxon>Pseudomonadota</taxon>
        <taxon>Alphaproteobacteria</taxon>
        <taxon>Hyphomicrobiales</taxon>
        <taxon>Rhizobiaceae</taxon>
        <taxon>Rhizobium/Agrobacterium group</taxon>
        <taxon>Rhizobium</taxon>
    </lineage>
</organism>
<keyword evidence="2" id="KW-1185">Reference proteome</keyword>
<gene>
    <name evidence="1" type="ORF">D4A92_20415</name>
</gene>
<evidence type="ECO:0000313" key="1">
    <source>
        <dbReference type="EMBL" id="QRF53645.1"/>
    </source>
</evidence>
<evidence type="ECO:0008006" key="3">
    <source>
        <dbReference type="Google" id="ProtNLM"/>
    </source>
</evidence>
<proteinExistence type="predicted"/>
<reference evidence="1 2" key="1">
    <citation type="submission" date="2018-09" db="EMBL/GenBank/DDBJ databases">
        <title>Rhizobium sp. MAE2-X.</title>
        <authorList>
            <person name="Lee Y."/>
            <person name="Jeon C.O."/>
        </authorList>
    </citation>
    <scope>NUCLEOTIDE SEQUENCE [LARGE SCALE GENOMIC DNA]</scope>
    <source>
        <strain evidence="1 2">MAE2-X</strain>
    </source>
</reference>
<protein>
    <recommendedName>
        <fullName evidence="3">GGDEF domain-containing protein</fullName>
    </recommendedName>
</protein>
<accession>A0ABX7F0C7</accession>
<dbReference type="EMBL" id="CP032405">
    <property type="protein sequence ID" value="QRF53645.1"/>
    <property type="molecule type" value="Genomic_DNA"/>
</dbReference>
<name>A0ABX7F0C7_9HYPH</name>